<dbReference type="RefSeq" id="WP_126577992.1">
    <property type="nucleotide sequence ID" value="NZ_BIFR01000001.1"/>
</dbReference>
<accession>A0A401ZUG2</accession>
<proteinExistence type="predicted"/>
<dbReference type="Proteomes" id="UP000287352">
    <property type="component" value="Unassembled WGS sequence"/>
</dbReference>
<name>A0A401ZUG2_9CHLR</name>
<feature type="transmembrane region" description="Helical" evidence="1">
    <location>
        <begin position="119"/>
        <end position="142"/>
    </location>
</feature>
<organism evidence="2 3">
    <name type="scientific">Tengunoibacter tsumagoiensis</name>
    <dbReference type="NCBI Taxonomy" id="2014871"/>
    <lineage>
        <taxon>Bacteria</taxon>
        <taxon>Bacillati</taxon>
        <taxon>Chloroflexota</taxon>
        <taxon>Ktedonobacteria</taxon>
        <taxon>Ktedonobacterales</taxon>
        <taxon>Dictyobacteraceae</taxon>
        <taxon>Tengunoibacter</taxon>
    </lineage>
</organism>
<feature type="transmembrane region" description="Helical" evidence="1">
    <location>
        <begin position="154"/>
        <end position="184"/>
    </location>
</feature>
<evidence type="ECO:0000313" key="2">
    <source>
        <dbReference type="EMBL" id="GCE10384.1"/>
    </source>
</evidence>
<keyword evidence="1" id="KW-0812">Transmembrane</keyword>
<reference evidence="3" key="1">
    <citation type="submission" date="2018-12" db="EMBL/GenBank/DDBJ databases">
        <title>Tengunoibacter tsumagoiensis gen. nov., sp. nov., Dictyobacter kobayashii sp. nov., D. alpinus sp. nov., and D. joshuensis sp. nov. and description of Dictyobacteraceae fam. nov. within the order Ktedonobacterales isolated from Tengu-no-mugimeshi.</title>
        <authorList>
            <person name="Wang C.M."/>
            <person name="Zheng Y."/>
            <person name="Sakai Y."/>
            <person name="Toyoda A."/>
            <person name="Minakuchi Y."/>
            <person name="Abe K."/>
            <person name="Yokota A."/>
            <person name="Yabe S."/>
        </authorList>
    </citation>
    <scope>NUCLEOTIDE SEQUENCE [LARGE SCALE GENOMIC DNA]</scope>
    <source>
        <strain evidence="3">Uno3</strain>
    </source>
</reference>
<protein>
    <submittedName>
        <fullName evidence="2">Uncharacterized protein</fullName>
    </submittedName>
</protein>
<dbReference type="EMBL" id="BIFR01000001">
    <property type="protein sequence ID" value="GCE10384.1"/>
    <property type="molecule type" value="Genomic_DNA"/>
</dbReference>
<comment type="caution">
    <text evidence="2">The sequence shown here is derived from an EMBL/GenBank/DDBJ whole genome shotgun (WGS) entry which is preliminary data.</text>
</comment>
<keyword evidence="1" id="KW-0472">Membrane</keyword>
<dbReference type="OrthoDB" id="148469at2"/>
<evidence type="ECO:0000313" key="3">
    <source>
        <dbReference type="Proteomes" id="UP000287352"/>
    </source>
</evidence>
<dbReference type="AlphaFoldDB" id="A0A401ZUG2"/>
<feature type="transmembrane region" description="Helical" evidence="1">
    <location>
        <begin position="67"/>
        <end position="87"/>
    </location>
</feature>
<feature type="transmembrane region" description="Helical" evidence="1">
    <location>
        <begin position="26"/>
        <end position="47"/>
    </location>
</feature>
<keyword evidence="1" id="KW-1133">Transmembrane helix</keyword>
<gene>
    <name evidence="2" type="ORF">KTT_02430</name>
</gene>
<keyword evidence="3" id="KW-1185">Reference proteome</keyword>
<evidence type="ECO:0000256" key="1">
    <source>
        <dbReference type="SAM" id="Phobius"/>
    </source>
</evidence>
<sequence>MIHRADDSYRFDLDDARYSHIRRLSWLFLVTLIISGVVAGLVGLAIWQTYQHTLTFYLKWQDALVGLSWFLSCIALGGSILIIRFLSALHAGNHEGMVTFDGKETIMVRDLSSENMKSIFWIMNSSFWCFVAVLVGLVPDILLGWTLQLPDPLLVIFATAIVVLLTLAGLVVSIISASFIIIGITGGISFGRKLGSSHTYKLNGQATIRIDNFVMTIIYPGNPESMVDLNLLSCEDQKQLLFLLRKRWMDAERVWSPSLGEEIELALEEAEQSIASVA</sequence>